<dbReference type="EMBL" id="BKCJ010000062">
    <property type="protein sequence ID" value="GEU29355.1"/>
    <property type="molecule type" value="Genomic_DNA"/>
</dbReference>
<dbReference type="AlphaFoldDB" id="A0A699GMP3"/>
<evidence type="ECO:0000313" key="1">
    <source>
        <dbReference type="EMBL" id="GEU29355.1"/>
    </source>
</evidence>
<organism evidence="1">
    <name type="scientific">Tanacetum cinerariifolium</name>
    <name type="common">Dalmatian daisy</name>
    <name type="synonym">Chrysanthemum cinerariifolium</name>
    <dbReference type="NCBI Taxonomy" id="118510"/>
    <lineage>
        <taxon>Eukaryota</taxon>
        <taxon>Viridiplantae</taxon>
        <taxon>Streptophyta</taxon>
        <taxon>Embryophyta</taxon>
        <taxon>Tracheophyta</taxon>
        <taxon>Spermatophyta</taxon>
        <taxon>Magnoliopsida</taxon>
        <taxon>eudicotyledons</taxon>
        <taxon>Gunneridae</taxon>
        <taxon>Pentapetalae</taxon>
        <taxon>asterids</taxon>
        <taxon>campanulids</taxon>
        <taxon>Asterales</taxon>
        <taxon>Asteraceae</taxon>
        <taxon>Asteroideae</taxon>
        <taxon>Anthemideae</taxon>
        <taxon>Anthemidinae</taxon>
        <taxon>Tanacetum</taxon>
    </lineage>
</organism>
<sequence>MIEENTRGSCNEGDLMKARCRLKRYDESSNLGYAADAKRARDDKVFDNKNAVRPLFDNNTLTKVHHSNNDTFENVFALEILNHEQLEVENYTKVNREADKLQKPGQTAQTFHMFLSKEDNVNTGKQGLGFKNQNDVENPFILNKAKELTPSLYNIDEMGKDLPFDYKIMSEEELKCEAEKHLKVKQRKSPLSYHGFVYSDT</sequence>
<accession>A0A699GMP3</accession>
<gene>
    <name evidence="1" type="ORF">Tci_001333</name>
</gene>
<reference evidence="1" key="1">
    <citation type="journal article" date="2019" name="Sci. Rep.">
        <title>Draft genome of Tanacetum cinerariifolium, the natural source of mosquito coil.</title>
        <authorList>
            <person name="Yamashiro T."/>
            <person name="Shiraishi A."/>
            <person name="Satake H."/>
            <person name="Nakayama K."/>
        </authorList>
    </citation>
    <scope>NUCLEOTIDE SEQUENCE</scope>
</reference>
<name>A0A699GMP3_TANCI</name>
<protein>
    <submittedName>
        <fullName evidence="1">Uncharacterized protein</fullName>
    </submittedName>
</protein>
<comment type="caution">
    <text evidence="1">The sequence shown here is derived from an EMBL/GenBank/DDBJ whole genome shotgun (WGS) entry which is preliminary data.</text>
</comment>
<proteinExistence type="predicted"/>